<dbReference type="AlphaFoldDB" id="A0A541B442"/>
<feature type="chain" id="PRO_5021972512" description="DUF732 domain-containing protein" evidence="1">
    <location>
        <begin position="31"/>
        <end position="199"/>
    </location>
</feature>
<dbReference type="RefSeq" id="WP_142101097.1">
    <property type="nucleotide sequence ID" value="NZ_VIGH01000007.1"/>
</dbReference>
<dbReference type="EMBL" id="VIGH01000007">
    <property type="protein sequence ID" value="TQF67092.1"/>
    <property type="molecule type" value="Genomic_DNA"/>
</dbReference>
<dbReference type="Proteomes" id="UP000316256">
    <property type="component" value="Unassembled WGS sequence"/>
</dbReference>
<reference evidence="2 3" key="1">
    <citation type="submission" date="2019-06" db="EMBL/GenBank/DDBJ databases">
        <title>Rhodococcus spaelei sp. nov., isolated from a cave.</title>
        <authorList>
            <person name="Lee S.D."/>
        </authorList>
    </citation>
    <scope>NUCLEOTIDE SEQUENCE [LARGE SCALE GENOMIC DNA]</scope>
    <source>
        <strain evidence="2 3">C9-5</strain>
    </source>
</reference>
<accession>A0A541B442</accession>
<name>A0A541B442_9NOCA</name>
<evidence type="ECO:0000313" key="2">
    <source>
        <dbReference type="EMBL" id="TQF67092.1"/>
    </source>
</evidence>
<keyword evidence="3" id="KW-1185">Reference proteome</keyword>
<feature type="signal peptide" evidence="1">
    <location>
        <begin position="1"/>
        <end position="30"/>
    </location>
</feature>
<sequence>MHPVRRACSVSLLVAAAAAAVVGCSSSAQADDSASGARDCVDASLPNASAEELVDVLKPQPSGPGGADDTFRQLATQFDQGRDAQVARVRDSAVFKAVPTGGDAAFAKAVCSQSRWDDVVAPDGSTLATARSQRGALVAAGHNYCDAFEQLRPSATSTGAWSDWSGYVAMMTKGDPSAAADAQQVYAAALANICPQFAS</sequence>
<keyword evidence="1" id="KW-0732">Signal</keyword>
<dbReference type="OrthoDB" id="4525418at2"/>
<gene>
    <name evidence="2" type="ORF">FK531_16075</name>
</gene>
<evidence type="ECO:0000313" key="3">
    <source>
        <dbReference type="Proteomes" id="UP000316256"/>
    </source>
</evidence>
<evidence type="ECO:0000256" key="1">
    <source>
        <dbReference type="SAM" id="SignalP"/>
    </source>
</evidence>
<dbReference type="PROSITE" id="PS51257">
    <property type="entry name" value="PROKAR_LIPOPROTEIN"/>
    <property type="match status" value="1"/>
</dbReference>
<organism evidence="2 3">
    <name type="scientific">Rhodococcus spelaei</name>
    <dbReference type="NCBI Taxonomy" id="2546320"/>
    <lineage>
        <taxon>Bacteria</taxon>
        <taxon>Bacillati</taxon>
        <taxon>Actinomycetota</taxon>
        <taxon>Actinomycetes</taxon>
        <taxon>Mycobacteriales</taxon>
        <taxon>Nocardiaceae</taxon>
        <taxon>Rhodococcus</taxon>
    </lineage>
</organism>
<evidence type="ECO:0008006" key="4">
    <source>
        <dbReference type="Google" id="ProtNLM"/>
    </source>
</evidence>
<protein>
    <recommendedName>
        <fullName evidence="4">DUF732 domain-containing protein</fullName>
    </recommendedName>
</protein>
<comment type="caution">
    <text evidence="2">The sequence shown here is derived from an EMBL/GenBank/DDBJ whole genome shotgun (WGS) entry which is preliminary data.</text>
</comment>
<proteinExistence type="predicted"/>